<gene>
    <name evidence="1" type="ORF">AMETH_1702</name>
</gene>
<name>A0A076MM40_AMYME</name>
<dbReference type="STRING" id="1068978.AMETH_1702"/>
<dbReference type="Proteomes" id="UP000062973">
    <property type="component" value="Chromosome"/>
</dbReference>
<proteinExistence type="predicted"/>
<dbReference type="AlphaFoldDB" id="A0A076MM40"/>
<dbReference type="PATRIC" id="fig|1068978.7.peg.1792"/>
<evidence type="ECO:0000313" key="1">
    <source>
        <dbReference type="EMBL" id="AIJ21794.1"/>
    </source>
</evidence>
<reference evidence="1 2" key="1">
    <citation type="submission" date="2014-07" db="EMBL/GenBank/DDBJ databases">
        <title>Whole Genome Sequence of the Amycolatopsis methanolica 239.</title>
        <authorList>
            <person name="Tang B."/>
        </authorList>
    </citation>
    <scope>NUCLEOTIDE SEQUENCE [LARGE SCALE GENOMIC DNA]</scope>
    <source>
        <strain evidence="1 2">239</strain>
    </source>
</reference>
<keyword evidence="2" id="KW-1185">Reference proteome</keyword>
<evidence type="ECO:0000313" key="2">
    <source>
        <dbReference type="Proteomes" id="UP000062973"/>
    </source>
</evidence>
<dbReference type="HOGENOM" id="CLU_2802963_0_0_11"/>
<dbReference type="EMBL" id="CP009110">
    <property type="protein sequence ID" value="AIJ21794.1"/>
    <property type="molecule type" value="Genomic_DNA"/>
</dbReference>
<sequence>MYVQTFDSGHWQLSARSTSPQCGVSEQHITVAADVPGGAAYVWVLFLGPDGTQLDGCEAQPGFEYCE</sequence>
<dbReference type="KEGG" id="amq:AMETH_1702"/>
<protein>
    <submittedName>
        <fullName evidence="1">Uncharacterized protein</fullName>
    </submittedName>
</protein>
<organism evidence="1 2">
    <name type="scientific">Amycolatopsis methanolica 239</name>
    <dbReference type="NCBI Taxonomy" id="1068978"/>
    <lineage>
        <taxon>Bacteria</taxon>
        <taxon>Bacillati</taxon>
        <taxon>Actinomycetota</taxon>
        <taxon>Actinomycetes</taxon>
        <taxon>Pseudonocardiales</taxon>
        <taxon>Pseudonocardiaceae</taxon>
        <taxon>Amycolatopsis</taxon>
        <taxon>Amycolatopsis methanolica group</taxon>
    </lineage>
</organism>
<accession>A0A076MM40</accession>